<dbReference type="InterPro" id="IPR053853">
    <property type="entry name" value="FitA-like_RHH"/>
</dbReference>
<evidence type="ECO:0000313" key="2">
    <source>
        <dbReference type="EMBL" id="KUZ81738.1"/>
    </source>
</evidence>
<dbReference type="EMBL" id="MTJZ01000023">
    <property type="protein sequence ID" value="OMG71750.1"/>
    <property type="molecule type" value="Genomic_DNA"/>
</dbReference>
<evidence type="ECO:0000313" key="3">
    <source>
        <dbReference type="EMBL" id="OMG71750.1"/>
    </source>
</evidence>
<name>A0A118DBD4_9BURK</name>
<dbReference type="RefSeq" id="WP_059612707.1">
    <property type="nucleotide sequence ID" value="NZ_CP013371.1"/>
</dbReference>
<dbReference type="Proteomes" id="UP000065521">
    <property type="component" value="Unassembled WGS sequence"/>
</dbReference>
<dbReference type="InterPro" id="IPR010985">
    <property type="entry name" value="Ribbon_hlx_hlx"/>
</dbReference>
<evidence type="ECO:0000313" key="4">
    <source>
        <dbReference type="Proteomes" id="UP000065521"/>
    </source>
</evidence>
<dbReference type="Gene3D" id="1.10.1220.10">
    <property type="entry name" value="Met repressor-like"/>
    <property type="match status" value="1"/>
</dbReference>
<evidence type="ECO:0000259" key="1">
    <source>
        <dbReference type="Pfam" id="PF22513"/>
    </source>
</evidence>
<organism evidence="2 4">
    <name type="scientific">Burkholderia ubonensis</name>
    <dbReference type="NCBI Taxonomy" id="101571"/>
    <lineage>
        <taxon>Bacteria</taxon>
        <taxon>Pseudomonadati</taxon>
        <taxon>Pseudomonadota</taxon>
        <taxon>Betaproteobacteria</taxon>
        <taxon>Burkholderiales</taxon>
        <taxon>Burkholderiaceae</taxon>
        <taxon>Burkholderia</taxon>
        <taxon>Burkholderia cepacia complex</taxon>
    </lineage>
</organism>
<dbReference type="AlphaFoldDB" id="A0A118DBD4"/>
<proteinExistence type="predicted"/>
<dbReference type="Pfam" id="PF22513">
    <property type="entry name" value="FitA-like_RHH"/>
    <property type="match status" value="1"/>
</dbReference>
<comment type="caution">
    <text evidence="2">The sequence shown here is derived from an EMBL/GenBank/DDBJ whole genome shotgun (WGS) entry which is preliminary data.</text>
</comment>
<dbReference type="EMBL" id="LOTN01000071">
    <property type="protein sequence ID" value="KUZ81738.1"/>
    <property type="molecule type" value="Genomic_DNA"/>
</dbReference>
<protein>
    <submittedName>
        <fullName evidence="2">Plasmid stability protein</fullName>
    </submittedName>
</protein>
<dbReference type="Proteomes" id="UP000187194">
    <property type="component" value="Unassembled WGS sequence"/>
</dbReference>
<reference evidence="3 5" key="2">
    <citation type="submission" date="2017-01" db="EMBL/GenBank/DDBJ databases">
        <title>Phylogeographic, genomic and meropenem susceptibility analysis of Burkholderia ubonensis.</title>
        <authorList>
            <person name="Price E.P."/>
            <person name="Sarovich D.S."/>
            <person name="Webb J.R."/>
            <person name="Hall C.M."/>
            <person name="Sahl J.W."/>
            <person name="Kaestli M."/>
            <person name="Mayo M."/>
            <person name="Harrington G."/>
            <person name="Baker A.L."/>
            <person name="Sidak-Loftis L.C."/>
            <person name="Lummis M."/>
            <person name="Schupp J.M."/>
            <person name="Gillece J.D."/>
            <person name="Tuanyok A."/>
            <person name="Warner J."/>
            <person name="Busch J.D."/>
            <person name="Keim P."/>
            <person name="Currie B.J."/>
            <person name="Wagner D.M."/>
        </authorList>
    </citation>
    <scope>NUCLEOTIDE SEQUENCE [LARGE SCALE GENOMIC DNA]</scope>
    <source>
        <strain evidence="3 5">A21</strain>
    </source>
</reference>
<dbReference type="InterPro" id="IPR013321">
    <property type="entry name" value="Arc_rbn_hlx_hlx"/>
</dbReference>
<dbReference type="GO" id="GO:0006355">
    <property type="term" value="P:regulation of DNA-templated transcription"/>
    <property type="evidence" value="ECO:0007669"/>
    <property type="project" value="InterPro"/>
</dbReference>
<reference evidence="2 4" key="1">
    <citation type="submission" date="2015-11" db="EMBL/GenBank/DDBJ databases">
        <title>Expanding the genomic diversity of Burkholderia species for the development of highly accurate diagnostics.</title>
        <authorList>
            <person name="Sahl J."/>
            <person name="Keim P."/>
            <person name="Wagner D."/>
        </authorList>
    </citation>
    <scope>NUCLEOTIDE SEQUENCE [LARGE SCALE GENOMIC DNA]</scope>
    <source>
        <strain evidence="2 4">RF32-BP4</strain>
    </source>
</reference>
<evidence type="ECO:0000313" key="5">
    <source>
        <dbReference type="Proteomes" id="UP000187194"/>
    </source>
</evidence>
<sequence length="79" mass="8810">MPVITVRNLPDEVHRALRVRAAQHGRSTEAEVRDILEKAVQPEGRVKLGALLAEIGREIGGVDLDIQRDKTPTEPMNFE</sequence>
<gene>
    <name evidence="3" type="ORF">BW685_18875</name>
    <name evidence="2" type="ORF">WI38_30290</name>
</gene>
<accession>A0A118DBD4</accession>
<dbReference type="SUPFAM" id="SSF47598">
    <property type="entry name" value="Ribbon-helix-helix"/>
    <property type="match status" value="1"/>
</dbReference>
<feature type="domain" description="Antitoxin FitA-like ribbon-helix-helix" evidence="1">
    <location>
        <begin position="3"/>
        <end position="40"/>
    </location>
</feature>